<dbReference type="Proteomes" id="UP001179340">
    <property type="component" value="Segment"/>
</dbReference>
<evidence type="ECO:0000313" key="1">
    <source>
        <dbReference type="EMBL" id="UKH48327.1"/>
    </source>
</evidence>
<sequence length="82" mass="8896">MPASSLSRAALQARADLIEDATGAIAREMFKVQIVALGQPLARAEEILAGRDAEYVLVHPRALAEPHVRAAVDRALKIGRRR</sequence>
<organism evidence="1 2">
    <name type="scientific">Arthrobacter phage Lilmac1015</name>
    <dbReference type="NCBI Taxonomy" id="2912653"/>
    <lineage>
        <taxon>Viruses</taxon>
        <taxon>Duplodnaviria</taxon>
        <taxon>Heunggongvirae</taxon>
        <taxon>Uroviricota</taxon>
        <taxon>Caudoviricetes</taxon>
        <taxon>Berryhillviridae</taxon>
        <taxon>Lilmacvirus</taxon>
        <taxon>Lilmacvirus lilmac1015</taxon>
    </lineage>
</organism>
<keyword evidence="2" id="KW-1185">Reference proteome</keyword>
<accession>A0AA49BPT3</accession>
<proteinExistence type="predicted"/>
<reference evidence="1" key="1">
    <citation type="submission" date="2021-12" db="EMBL/GenBank/DDBJ databases">
        <authorList>
            <person name="Isenhart S.H."/>
            <person name="Brown D.K."/>
            <person name="Allen M.J."/>
            <person name="Garcia C.A."/>
            <person name="Bollivar D.W."/>
            <person name="Garlena R.A."/>
            <person name="Russell D.A."/>
            <person name="Jacobs-Sera D."/>
            <person name="Hatfull G.F."/>
        </authorList>
    </citation>
    <scope>NUCLEOTIDE SEQUENCE</scope>
</reference>
<gene>
    <name evidence="1" type="primary">41</name>
    <name evidence="1" type="ORF">SEA_LILMAC1015_41</name>
</gene>
<evidence type="ECO:0000313" key="2">
    <source>
        <dbReference type="Proteomes" id="UP001179340"/>
    </source>
</evidence>
<protein>
    <submittedName>
        <fullName evidence="1">Uncharacterized protein</fullName>
    </submittedName>
</protein>
<name>A0AA49BPT3_9CAUD</name>
<dbReference type="EMBL" id="OL742560">
    <property type="protein sequence ID" value="UKH48327.1"/>
    <property type="molecule type" value="Genomic_DNA"/>
</dbReference>